<dbReference type="Pfam" id="PF00753">
    <property type="entry name" value="Lactamase_B"/>
    <property type="match status" value="1"/>
</dbReference>
<dbReference type="GO" id="GO:0016042">
    <property type="term" value="P:lipid catabolic process"/>
    <property type="evidence" value="ECO:0007669"/>
    <property type="project" value="UniProtKB-KW"/>
</dbReference>
<keyword evidence="2" id="KW-0378">Hydrolase</keyword>
<evidence type="ECO:0000256" key="2">
    <source>
        <dbReference type="RuleBase" id="RU361262"/>
    </source>
</evidence>
<evidence type="ECO:0000256" key="3">
    <source>
        <dbReference type="SAM" id="MobiDB-lite"/>
    </source>
</evidence>
<proteinExistence type="inferred from homology"/>
<accession>A0A9W6C2P0</accession>
<dbReference type="SUPFAM" id="SSF52151">
    <property type="entry name" value="FabD/lysophospholipase-like"/>
    <property type="match status" value="1"/>
</dbReference>
<dbReference type="Pfam" id="PF01734">
    <property type="entry name" value="Patatin"/>
    <property type="match status" value="1"/>
</dbReference>
<dbReference type="SUPFAM" id="SSF56281">
    <property type="entry name" value="Metallo-hydrolase/oxidoreductase"/>
    <property type="match status" value="1"/>
</dbReference>
<dbReference type="InterPro" id="IPR002641">
    <property type="entry name" value="PNPLA_dom"/>
</dbReference>
<comment type="caution">
    <text evidence="5">The sequence shown here is derived from an EMBL/GenBank/DDBJ whole genome shotgun (WGS) entry which is preliminary data.</text>
</comment>
<reference evidence="5 6" key="1">
    <citation type="journal article" date="2023" name="Commun. Biol.">
        <title>Reorganization of the ancestral sex-determining regions during the evolution of trioecy in Pleodorina starrii.</title>
        <authorList>
            <person name="Takahashi K."/>
            <person name="Suzuki S."/>
            <person name="Kawai-Toyooka H."/>
            <person name="Yamamoto K."/>
            <person name="Hamaji T."/>
            <person name="Ootsuki R."/>
            <person name="Yamaguchi H."/>
            <person name="Kawachi M."/>
            <person name="Higashiyama T."/>
            <person name="Nozaki H."/>
        </authorList>
    </citation>
    <scope>NUCLEOTIDE SEQUENCE [LARGE SCALE GENOMIC DNA]</scope>
    <source>
        <strain evidence="5 6">NIES-4479</strain>
    </source>
</reference>
<name>A0A9W6C2P0_9CHLO</name>
<dbReference type="InterPro" id="IPR001279">
    <property type="entry name" value="Metallo-B-lactamas"/>
</dbReference>
<dbReference type="CDD" id="cd07721">
    <property type="entry name" value="yflN-like_MBL-fold"/>
    <property type="match status" value="1"/>
</dbReference>
<evidence type="ECO:0000259" key="4">
    <source>
        <dbReference type="SMART" id="SM00849"/>
    </source>
</evidence>
<dbReference type="SMART" id="SM00849">
    <property type="entry name" value="Lactamase_B"/>
    <property type="match status" value="1"/>
</dbReference>
<gene>
    <name evidence="5" type="primary">PLESTB004040</name>
    <name evidence="5" type="ORF">PLESTB_001953600</name>
</gene>
<dbReference type="Gene3D" id="3.60.15.10">
    <property type="entry name" value="Ribonuclease Z/Hydroxyacylglutathione hydrolase-like"/>
    <property type="match status" value="1"/>
</dbReference>
<feature type="region of interest" description="Disordered" evidence="3">
    <location>
        <begin position="260"/>
        <end position="279"/>
    </location>
</feature>
<comment type="domain">
    <text evidence="2">The nitrogen atoms of the two glycine residues in the GGXR motif define the oxyanion hole, and stabilize the oxyanion that forms during the nucleophilic attack by the catalytic serine during substrate cleavage.</text>
</comment>
<evidence type="ECO:0000256" key="1">
    <source>
        <dbReference type="ARBA" id="ARBA00023098"/>
    </source>
</evidence>
<comment type="function">
    <text evidence="2">Lipolytic acyl hydrolase (LAH).</text>
</comment>
<keyword evidence="1 2" id="KW-0443">Lipid metabolism</keyword>
<comment type="similarity">
    <text evidence="2">Belongs to the patatin family.</text>
</comment>
<feature type="compositionally biased region" description="Low complexity" evidence="3">
    <location>
        <begin position="261"/>
        <end position="270"/>
    </location>
</feature>
<dbReference type="GO" id="GO:0016787">
    <property type="term" value="F:hydrolase activity"/>
    <property type="evidence" value="ECO:0007669"/>
    <property type="project" value="UniProtKB-KW"/>
</dbReference>
<dbReference type="EC" id="3.1.1.-" evidence="2"/>
<sequence>MSGASIGAVIAGNPPDRRSEALHAFLAQVRQERRMTGRRAAVAAMLMRGHPSLFVPSWPGLWEILPGMPADRSQFRRGPMRRLLERTIDFDRLNDAEIEVTMTALDAETGTVVEFRNRDMALSVDHIMASTALPVLFRPVRIDGRCLLDPGLCENLPLRPLLDRPGDAAIIALDLFARQGTLTETMDGIGTRAQELFFAGQSERIIQCADLAGRNFRHVVLSDPQDEFVGKAFDFSRSNLERRVELGRLLTARALADLSGAPPAASAKPPMENASDDPAPLTRPLALAGLGVAAYSLATRYRPGPGGGIDLDQHRMLDAAQGAACLAAGLRESAPRPRAFLTGYGAFSLAAAALTQPPGPRGVPLPPAAVTQDCGPDVARLRCGIVNVAFIGPAGAGDRGWFLVDAGIAGSGPAIRAAARSRFGDARPAAILLTHGHFDHVGALADLARDWDAPILAHRAERGFLDGTRSYPPPAPEVGGGSMAELSPLFPRGPVDVSDRLSDLPGDGTIPGLDGWQWIHTPGHAPGHVSFWNAATGTLIAGDAISATRQESLCSAALQIPHLQGPPAYFTTDWHAAGQSLRRLAALRPDRMIPGHGPALAGPDFRAALDRLAWDFAARGLPRRSRYARRDTLADRS</sequence>
<organism evidence="5 6">
    <name type="scientific">Pleodorina starrii</name>
    <dbReference type="NCBI Taxonomy" id="330485"/>
    <lineage>
        <taxon>Eukaryota</taxon>
        <taxon>Viridiplantae</taxon>
        <taxon>Chlorophyta</taxon>
        <taxon>core chlorophytes</taxon>
        <taxon>Chlorophyceae</taxon>
        <taxon>CS clade</taxon>
        <taxon>Chlamydomonadales</taxon>
        <taxon>Volvocaceae</taxon>
        <taxon>Pleodorina</taxon>
    </lineage>
</organism>
<dbReference type="Gene3D" id="3.40.1090.10">
    <property type="entry name" value="Cytosolic phospholipase A2 catalytic domain"/>
    <property type="match status" value="1"/>
</dbReference>
<feature type="domain" description="Metallo-beta-lactamase" evidence="4">
    <location>
        <begin position="385"/>
        <end position="596"/>
    </location>
</feature>
<protein>
    <recommendedName>
        <fullName evidence="2">Patatin</fullName>
        <ecNumber evidence="2">3.1.1.-</ecNumber>
    </recommendedName>
</protein>
<evidence type="ECO:0000313" key="5">
    <source>
        <dbReference type="EMBL" id="GLC62874.1"/>
    </source>
</evidence>
<evidence type="ECO:0000313" key="6">
    <source>
        <dbReference type="Proteomes" id="UP001165080"/>
    </source>
</evidence>
<dbReference type="PANTHER" id="PTHR42951">
    <property type="entry name" value="METALLO-BETA-LACTAMASE DOMAIN-CONTAINING"/>
    <property type="match status" value="1"/>
</dbReference>
<dbReference type="PANTHER" id="PTHR42951:SF17">
    <property type="entry name" value="METALLO-BETA-LACTAMASE DOMAIN-CONTAINING PROTEIN"/>
    <property type="match status" value="1"/>
</dbReference>
<dbReference type="Proteomes" id="UP001165080">
    <property type="component" value="Unassembled WGS sequence"/>
</dbReference>
<dbReference type="InterPro" id="IPR036866">
    <property type="entry name" value="RibonucZ/Hydroxyglut_hydro"/>
</dbReference>
<dbReference type="EMBL" id="BRXU01000073">
    <property type="protein sequence ID" value="GLC62874.1"/>
    <property type="molecule type" value="Genomic_DNA"/>
</dbReference>
<keyword evidence="6" id="KW-1185">Reference proteome</keyword>
<dbReference type="InterPro" id="IPR016035">
    <property type="entry name" value="Acyl_Trfase/lysoPLipase"/>
</dbReference>
<dbReference type="AlphaFoldDB" id="A0A9W6C2P0"/>
<dbReference type="InterPro" id="IPR050855">
    <property type="entry name" value="NDM-1-like"/>
</dbReference>
<keyword evidence="2" id="KW-0442">Lipid degradation</keyword>